<organism evidence="1 2">
    <name type="scientific">Actinacidiphila epipremni</name>
    <dbReference type="NCBI Taxonomy" id="2053013"/>
    <lineage>
        <taxon>Bacteria</taxon>
        <taxon>Bacillati</taxon>
        <taxon>Actinomycetota</taxon>
        <taxon>Actinomycetes</taxon>
        <taxon>Kitasatosporales</taxon>
        <taxon>Streptomycetaceae</taxon>
        <taxon>Actinacidiphila</taxon>
    </lineage>
</organism>
<name>A0ABX1A1T5_9ACTN</name>
<evidence type="ECO:0000313" key="1">
    <source>
        <dbReference type="EMBL" id="NJP47803.1"/>
    </source>
</evidence>
<dbReference type="EMBL" id="JAATEJ010000034">
    <property type="protein sequence ID" value="NJP47803.1"/>
    <property type="molecule type" value="Genomic_DNA"/>
</dbReference>
<gene>
    <name evidence="1" type="ORF">HCN08_31015</name>
</gene>
<sequence>MDLGGLRGYTATFLRGRFGSSEYRYQHQLIRRYVGHGGRYLHLRGGVLFWPRPRQKLFQYRLRWSARRASTHDLMTLLDTGGCREQLAASWLIAVGRRADLRDRIAQDLRSDAPSGYGWDYCTALARLGTDQDAELLRRYLDQALLLPRPLDDDDDWHCQRQAMGALLYLDGVLGTSYAQPLLTAGGLWRQWSGEEGADSLEEERELIAQLVAFAAGERPLIKT</sequence>
<evidence type="ECO:0000313" key="2">
    <source>
        <dbReference type="Proteomes" id="UP000734511"/>
    </source>
</evidence>
<dbReference type="Proteomes" id="UP000734511">
    <property type="component" value="Unassembled WGS sequence"/>
</dbReference>
<comment type="caution">
    <text evidence="1">The sequence shown here is derived from an EMBL/GenBank/DDBJ whole genome shotgun (WGS) entry which is preliminary data.</text>
</comment>
<keyword evidence="2" id="KW-1185">Reference proteome</keyword>
<reference evidence="1 2" key="1">
    <citation type="submission" date="2020-03" db="EMBL/GenBank/DDBJ databases">
        <title>WGS of actinomycetes isolated from Thailand.</title>
        <authorList>
            <person name="Thawai C."/>
        </authorList>
    </citation>
    <scope>NUCLEOTIDE SEQUENCE [LARGE SCALE GENOMIC DNA]</scope>
    <source>
        <strain evidence="1 2">PRB2-1</strain>
    </source>
</reference>
<accession>A0ABX1A1T5</accession>
<protein>
    <submittedName>
        <fullName evidence="1">Uncharacterized protein</fullName>
    </submittedName>
</protein>
<dbReference type="RefSeq" id="WP_167986632.1">
    <property type="nucleotide sequence ID" value="NZ_JAATEJ010000034.1"/>
</dbReference>
<dbReference type="InterPro" id="IPR046042">
    <property type="entry name" value="DUF6000"/>
</dbReference>
<dbReference type="Pfam" id="PF19463">
    <property type="entry name" value="DUF6000"/>
    <property type="match status" value="1"/>
</dbReference>
<proteinExistence type="predicted"/>